<dbReference type="SMART" id="SM00584">
    <property type="entry name" value="TLDc"/>
    <property type="match status" value="1"/>
</dbReference>
<evidence type="ECO:0000256" key="2">
    <source>
        <dbReference type="ARBA" id="ARBA00009540"/>
    </source>
</evidence>
<comment type="similarity">
    <text evidence="2">Belongs to the OXR1 family.</text>
</comment>
<protein>
    <recommendedName>
        <fullName evidence="4">Oxidation resistance protein 1</fullName>
    </recommendedName>
</protein>
<reference evidence="7" key="1">
    <citation type="submission" date="2016-04" db="EMBL/GenBank/DDBJ databases">
        <authorList>
            <person name="Evans L.H."/>
            <person name="Alamgir A."/>
            <person name="Owens N."/>
            <person name="Weber N.D."/>
            <person name="Virtaneva K."/>
            <person name="Barbian K."/>
            <person name="Babar A."/>
            <person name="Rosenke K."/>
        </authorList>
    </citation>
    <scope>NUCLEOTIDE SEQUENCE [LARGE SCALE GENOMIC DNA]</scope>
    <source>
        <strain evidence="7">CBS 101.48</strain>
    </source>
</reference>
<feature type="compositionally biased region" description="Polar residues" evidence="5">
    <location>
        <begin position="105"/>
        <end position="114"/>
    </location>
</feature>
<name>A0A168PJW7_ABSGL</name>
<dbReference type="Pfam" id="PF07534">
    <property type="entry name" value="TLD"/>
    <property type="match status" value="1"/>
</dbReference>
<organism evidence="7">
    <name type="scientific">Absidia glauca</name>
    <name type="common">Pin mould</name>
    <dbReference type="NCBI Taxonomy" id="4829"/>
    <lineage>
        <taxon>Eukaryota</taxon>
        <taxon>Fungi</taxon>
        <taxon>Fungi incertae sedis</taxon>
        <taxon>Mucoromycota</taxon>
        <taxon>Mucoromycotina</taxon>
        <taxon>Mucoromycetes</taxon>
        <taxon>Mucorales</taxon>
        <taxon>Cunninghamellaceae</taxon>
        <taxon>Absidia</taxon>
    </lineage>
</organism>
<dbReference type="EMBL" id="LT553855">
    <property type="protein sequence ID" value="SAM02527.1"/>
    <property type="molecule type" value="Genomic_DNA"/>
</dbReference>
<feature type="compositionally biased region" description="Basic and acidic residues" evidence="5">
    <location>
        <begin position="89"/>
        <end position="102"/>
    </location>
</feature>
<dbReference type="InParanoid" id="A0A168PJW7"/>
<comment type="subcellular location">
    <subcellularLocation>
        <location evidence="1">Mitochondrion</location>
    </subcellularLocation>
</comment>
<sequence length="261" mass="29856">MNKTLLSDHHHRTHYRHSLLPHHHHHRHHPLTTTSSVTPSTIQCTQFYTSRHHHHHHRSSKSVFFSSFTNSSTAQLCRQLKTMKKAKLAPHETSDRKKKDPPRTITASSSFSSDNTHRPVLLKRDSWTDPCLDQWLANSQHQAPGASLVVIRTAEEEVIGAYLSESLKSEPYYYGSGECFLYKSNHKNQLQVYPWTSANDFMIFSNHDFIAIGGGNGQVGLFLHADLQTGHTQPCATFDNETLTRNHYFDIIGLEIWGFGY</sequence>
<dbReference type="InterPro" id="IPR006571">
    <property type="entry name" value="TLDc_dom"/>
</dbReference>
<feature type="region of interest" description="Disordered" evidence="5">
    <location>
        <begin position="83"/>
        <end position="116"/>
    </location>
</feature>
<dbReference type="GO" id="GO:0005739">
    <property type="term" value="C:mitochondrion"/>
    <property type="evidence" value="ECO:0007669"/>
    <property type="project" value="UniProtKB-SubCell"/>
</dbReference>
<dbReference type="PANTHER" id="PTHR23354:SF62">
    <property type="entry name" value="MUSTARD, ISOFORM V"/>
    <property type="match status" value="1"/>
</dbReference>
<evidence type="ECO:0000256" key="5">
    <source>
        <dbReference type="SAM" id="MobiDB-lite"/>
    </source>
</evidence>
<evidence type="ECO:0000256" key="1">
    <source>
        <dbReference type="ARBA" id="ARBA00004173"/>
    </source>
</evidence>
<dbReference type="GO" id="GO:0005634">
    <property type="term" value="C:nucleus"/>
    <property type="evidence" value="ECO:0007669"/>
    <property type="project" value="TreeGrafter"/>
</dbReference>
<proteinExistence type="inferred from homology"/>
<evidence type="ECO:0000259" key="6">
    <source>
        <dbReference type="PROSITE" id="PS51886"/>
    </source>
</evidence>
<keyword evidence="8" id="KW-1185">Reference proteome</keyword>
<keyword evidence="3" id="KW-0496">Mitochondrion</keyword>
<dbReference type="OMA" id="TSANDFM"/>
<evidence type="ECO:0000256" key="4">
    <source>
        <dbReference type="ARBA" id="ARBA00040604"/>
    </source>
</evidence>
<evidence type="ECO:0000256" key="3">
    <source>
        <dbReference type="ARBA" id="ARBA00023128"/>
    </source>
</evidence>
<dbReference type="OrthoDB" id="26679at2759"/>
<dbReference type="PROSITE" id="PS51886">
    <property type="entry name" value="TLDC"/>
    <property type="match status" value="1"/>
</dbReference>
<feature type="domain" description="TLDc" evidence="6">
    <location>
        <begin position="87"/>
        <end position="260"/>
    </location>
</feature>
<dbReference type="GO" id="GO:0006979">
    <property type="term" value="P:response to oxidative stress"/>
    <property type="evidence" value="ECO:0007669"/>
    <property type="project" value="TreeGrafter"/>
</dbReference>
<dbReference type="Proteomes" id="UP000078561">
    <property type="component" value="Unassembled WGS sequence"/>
</dbReference>
<evidence type="ECO:0000313" key="8">
    <source>
        <dbReference type="Proteomes" id="UP000078561"/>
    </source>
</evidence>
<evidence type="ECO:0000313" key="7">
    <source>
        <dbReference type="EMBL" id="SAM02527.1"/>
    </source>
</evidence>
<gene>
    <name evidence="7" type="primary">ABSGL_08320.1 scaffold 9741</name>
</gene>
<accession>A0A168PJW7</accession>
<dbReference type="AlphaFoldDB" id="A0A168PJW7"/>
<dbReference type="PANTHER" id="PTHR23354">
    <property type="entry name" value="NUCLEOLAR PROTEIN 7/ESTROGEN RECEPTOR COACTIVATOR-RELATED"/>
    <property type="match status" value="1"/>
</dbReference>